<reference evidence="2 3" key="1">
    <citation type="submission" date="2019-04" db="EMBL/GenBank/DDBJ databases">
        <title>Chromosome genome assembly for Takifugu flavidus.</title>
        <authorList>
            <person name="Xiao S."/>
        </authorList>
    </citation>
    <scope>NUCLEOTIDE SEQUENCE [LARGE SCALE GENOMIC DNA]</scope>
    <source>
        <strain evidence="2">HTHZ2018</strain>
        <tissue evidence="2">Muscle</tissue>
    </source>
</reference>
<feature type="compositionally biased region" description="Low complexity" evidence="1">
    <location>
        <begin position="61"/>
        <end position="79"/>
    </location>
</feature>
<proteinExistence type="predicted"/>
<sequence length="232" mass="24762">MLYFPGVGSRSQVSLELGALGSSTSDPNRSADDWSTKSARTSTVVTSSNKEDSSPDSNLTLESESSGIFLSSSNQSQEEGGSDSDQPISGSDLGSSNTSLEKDSDDVAGDSDWDSDLSDSDPTRSSRNSASGGKSASTARSKRMPAELGWDEETIEPEVPTELSESQDKARKWSFGVSECASVFACQNQSHCSELKLVPQALNPLETNPPPGLIKKQRAKSSLRVQHRCLFE</sequence>
<dbReference type="AlphaFoldDB" id="A0A5C6NYA5"/>
<keyword evidence="3" id="KW-1185">Reference proteome</keyword>
<evidence type="ECO:0000313" key="2">
    <source>
        <dbReference type="EMBL" id="TWW71639.1"/>
    </source>
</evidence>
<dbReference type="Proteomes" id="UP000324091">
    <property type="component" value="Chromosome 16"/>
</dbReference>
<evidence type="ECO:0000256" key="1">
    <source>
        <dbReference type="SAM" id="MobiDB-lite"/>
    </source>
</evidence>
<evidence type="ECO:0000313" key="3">
    <source>
        <dbReference type="Proteomes" id="UP000324091"/>
    </source>
</evidence>
<feature type="compositionally biased region" description="Polar residues" evidence="1">
    <location>
        <begin position="36"/>
        <end position="48"/>
    </location>
</feature>
<feature type="compositionally biased region" description="Polar residues" evidence="1">
    <location>
        <begin position="85"/>
        <end position="99"/>
    </location>
</feature>
<protein>
    <submittedName>
        <fullName evidence="2">Uncharacterized protein</fullName>
    </submittedName>
</protein>
<gene>
    <name evidence="2" type="ORF">D4764_16G0001360</name>
</gene>
<feature type="region of interest" description="Disordered" evidence="1">
    <location>
        <begin position="18"/>
        <end position="167"/>
    </location>
</feature>
<organism evidence="2 3">
    <name type="scientific">Takifugu flavidus</name>
    <name type="common">sansaifugu</name>
    <dbReference type="NCBI Taxonomy" id="433684"/>
    <lineage>
        <taxon>Eukaryota</taxon>
        <taxon>Metazoa</taxon>
        <taxon>Chordata</taxon>
        <taxon>Craniata</taxon>
        <taxon>Vertebrata</taxon>
        <taxon>Euteleostomi</taxon>
        <taxon>Actinopterygii</taxon>
        <taxon>Neopterygii</taxon>
        <taxon>Teleostei</taxon>
        <taxon>Neoteleostei</taxon>
        <taxon>Acanthomorphata</taxon>
        <taxon>Eupercaria</taxon>
        <taxon>Tetraodontiformes</taxon>
        <taxon>Tetradontoidea</taxon>
        <taxon>Tetraodontidae</taxon>
        <taxon>Takifugu</taxon>
    </lineage>
</organism>
<feature type="compositionally biased region" description="Acidic residues" evidence="1">
    <location>
        <begin position="103"/>
        <end position="119"/>
    </location>
</feature>
<name>A0A5C6NYA5_9TELE</name>
<feature type="compositionally biased region" description="Polar residues" evidence="1">
    <location>
        <begin position="123"/>
        <end position="139"/>
    </location>
</feature>
<accession>A0A5C6NYA5</accession>
<dbReference type="EMBL" id="RHFK02000008">
    <property type="protein sequence ID" value="TWW71639.1"/>
    <property type="molecule type" value="Genomic_DNA"/>
</dbReference>
<comment type="caution">
    <text evidence="2">The sequence shown here is derived from an EMBL/GenBank/DDBJ whole genome shotgun (WGS) entry which is preliminary data.</text>
</comment>